<dbReference type="Proteomes" id="UP001597215">
    <property type="component" value="Unassembled WGS sequence"/>
</dbReference>
<comment type="caution">
    <text evidence="2">The sequence shown here is derived from an EMBL/GenBank/DDBJ whole genome shotgun (WGS) entry which is preliminary data.</text>
</comment>
<name>A0ABW4MBH6_9SPHN</name>
<feature type="chain" id="PRO_5045300438" description="UrcA family protein" evidence="1">
    <location>
        <begin position="20"/>
        <end position="90"/>
    </location>
</feature>
<protein>
    <recommendedName>
        <fullName evidence="4">UrcA family protein</fullName>
    </recommendedName>
</protein>
<accession>A0ABW4MBH6</accession>
<sequence>MRFLLAIIALLTGFTAADAARPLDAASPTSAAAQIEPSEAFASAVVLCAVIQSDRKSGSTAISRHVRLDAMHVVEKIATTPVSRADCARE</sequence>
<keyword evidence="1" id="KW-0732">Signal</keyword>
<evidence type="ECO:0000256" key="1">
    <source>
        <dbReference type="SAM" id="SignalP"/>
    </source>
</evidence>
<evidence type="ECO:0000313" key="3">
    <source>
        <dbReference type="Proteomes" id="UP001597215"/>
    </source>
</evidence>
<reference evidence="3" key="1">
    <citation type="journal article" date="2019" name="Int. J. Syst. Evol. Microbiol.">
        <title>The Global Catalogue of Microorganisms (GCM) 10K type strain sequencing project: providing services to taxonomists for standard genome sequencing and annotation.</title>
        <authorList>
            <consortium name="The Broad Institute Genomics Platform"/>
            <consortium name="The Broad Institute Genome Sequencing Center for Infectious Disease"/>
            <person name="Wu L."/>
            <person name="Ma J."/>
        </authorList>
    </citation>
    <scope>NUCLEOTIDE SEQUENCE [LARGE SCALE GENOMIC DNA]</scope>
    <source>
        <strain evidence="3">CGMCC 1.12449</strain>
    </source>
</reference>
<dbReference type="EMBL" id="JBHUEL010000004">
    <property type="protein sequence ID" value="MFD1766307.1"/>
    <property type="molecule type" value="Genomic_DNA"/>
</dbReference>
<feature type="signal peptide" evidence="1">
    <location>
        <begin position="1"/>
        <end position="19"/>
    </location>
</feature>
<evidence type="ECO:0008006" key="4">
    <source>
        <dbReference type="Google" id="ProtNLM"/>
    </source>
</evidence>
<proteinExistence type="predicted"/>
<organism evidence="2 3">
    <name type="scientific">Sphingorhabdus buctiana</name>
    <dbReference type="NCBI Taxonomy" id="1508805"/>
    <lineage>
        <taxon>Bacteria</taxon>
        <taxon>Pseudomonadati</taxon>
        <taxon>Pseudomonadota</taxon>
        <taxon>Alphaproteobacteria</taxon>
        <taxon>Sphingomonadales</taxon>
        <taxon>Sphingomonadaceae</taxon>
        <taxon>Sphingorhabdus</taxon>
    </lineage>
</organism>
<keyword evidence="3" id="KW-1185">Reference proteome</keyword>
<dbReference type="RefSeq" id="WP_381512261.1">
    <property type="nucleotide sequence ID" value="NZ_JBHUEL010000004.1"/>
</dbReference>
<evidence type="ECO:0000313" key="2">
    <source>
        <dbReference type="EMBL" id="MFD1766307.1"/>
    </source>
</evidence>
<gene>
    <name evidence="2" type="ORF">ACFSAG_05570</name>
</gene>